<feature type="transmembrane region" description="Helical" evidence="10">
    <location>
        <begin position="238"/>
        <end position="263"/>
    </location>
</feature>
<feature type="transmembrane region" description="Helical" evidence="10">
    <location>
        <begin position="132"/>
        <end position="153"/>
    </location>
</feature>
<evidence type="ECO:0000256" key="9">
    <source>
        <dbReference type="ARBA" id="ARBA00031636"/>
    </source>
</evidence>
<keyword evidence="3" id="KW-0050">Antiport</keyword>
<evidence type="ECO:0000256" key="10">
    <source>
        <dbReference type="SAM" id="Phobius"/>
    </source>
</evidence>
<gene>
    <name evidence="11" type="ORF">EYC87_00735</name>
</gene>
<feature type="transmembrane region" description="Helical" evidence="10">
    <location>
        <begin position="90"/>
        <end position="112"/>
    </location>
</feature>
<keyword evidence="7" id="KW-0406">Ion transport</keyword>
<evidence type="ECO:0000256" key="7">
    <source>
        <dbReference type="ARBA" id="ARBA00023065"/>
    </source>
</evidence>
<keyword evidence="4" id="KW-1003">Cell membrane</keyword>
<feature type="transmembrane region" description="Helical" evidence="10">
    <location>
        <begin position="195"/>
        <end position="217"/>
    </location>
</feature>
<dbReference type="CDD" id="cd13137">
    <property type="entry name" value="MATE_NorM_like"/>
    <property type="match status" value="1"/>
</dbReference>
<feature type="transmembrane region" description="Helical" evidence="10">
    <location>
        <begin position="275"/>
        <end position="300"/>
    </location>
</feature>
<dbReference type="EMBL" id="SHNP01000001">
    <property type="protein sequence ID" value="MCX2972109.1"/>
    <property type="molecule type" value="Genomic_DNA"/>
</dbReference>
<dbReference type="PANTHER" id="PTHR43298">
    <property type="entry name" value="MULTIDRUG RESISTANCE PROTEIN NORM-RELATED"/>
    <property type="match status" value="1"/>
</dbReference>
<feature type="transmembrane region" description="Helical" evidence="10">
    <location>
        <begin position="18"/>
        <end position="37"/>
    </location>
</feature>
<evidence type="ECO:0000313" key="12">
    <source>
        <dbReference type="Proteomes" id="UP001143307"/>
    </source>
</evidence>
<evidence type="ECO:0000256" key="6">
    <source>
        <dbReference type="ARBA" id="ARBA00022989"/>
    </source>
</evidence>
<dbReference type="PANTHER" id="PTHR43298:SF2">
    <property type="entry name" value="FMN_FAD EXPORTER YEEO-RELATED"/>
    <property type="match status" value="1"/>
</dbReference>
<keyword evidence="5 10" id="KW-0812">Transmembrane</keyword>
<dbReference type="InterPro" id="IPR050222">
    <property type="entry name" value="MATE_MdtK"/>
</dbReference>
<reference evidence="11" key="1">
    <citation type="submission" date="2019-02" db="EMBL/GenBank/DDBJ databases">
        <authorList>
            <person name="Li S.-H."/>
        </authorList>
    </citation>
    <scope>NUCLEOTIDE SEQUENCE</scope>
    <source>
        <strain evidence="11">IMCC8485</strain>
    </source>
</reference>
<keyword evidence="8 10" id="KW-0472">Membrane</keyword>
<dbReference type="RefSeq" id="WP_279251171.1">
    <property type="nucleotide sequence ID" value="NZ_SHNP01000001.1"/>
</dbReference>
<proteinExistence type="predicted"/>
<keyword evidence="6 10" id="KW-1133">Transmembrane helix</keyword>
<evidence type="ECO:0000256" key="4">
    <source>
        <dbReference type="ARBA" id="ARBA00022475"/>
    </source>
</evidence>
<keyword evidence="2" id="KW-0813">Transport</keyword>
<comment type="subcellular location">
    <subcellularLocation>
        <location evidence="1">Cell inner membrane</location>
        <topology evidence="1">Multi-pass membrane protein</topology>
    </subcellularLocation>
</comment>
<feature type="transmembrane region" description="Helical" evidence="10">
    <location>
        <begin position="165"/>
        <end position="183"/>
    </location>
</feature>
<protein>
    <recommendedName>
        <fullName evidence="9">Multidrug-efflux transporter</fullName>
    </recommendedName>
</protein>
<feature type="transmembrane region" description="Helical" evidence="10">
    <location>
        <begin position="387"/>
        <end position="408"/>
    </location>
</feature>
<feature type="transmembrane region" description="Helical" evidence="10">
    <location>
        <begin position="57"/>
        <end position="78"/>
    </location>
</feature>
<feature type="transmembrane region" description="Helical" evidence="10">
    <location>
        <begin position="320"/>
        <end position="337"/>
    </location>
</feature>
<comment type="caution">
    <text evidence="11">The sequence shown here is derived from an EMBL/GenBank/DDBJ whole genome shotgun (WGS) entry which is preliminary data.</text>
</comment>
<dbReference type="Pfam" id="PF01554">
    <property type="entry name" value="MatE"/>
    <property type="match status" value="2"/>
</dbReference>
<evidence type="ECO:0000256" key="5">
    <source>
        <dbReference type="ARBA" id="ARBA00022692"/>
    </source>
</evidence>
<evidence type="ECO:0000313" key="11">
    <source>
        <dbReference type="EMBL" id="MCX2972109.1"/>
    </source>
</evidence>
<evidence type="ECO:0000256" key="3">
    <source>
        <dbReference type="ARBA" id="ARBA00022449"/>
    </source>
</evidence>
<evidence type="ECO:0000256" key="1">
    <source>
        <dbReference type="ARBA" id="ARBA00004429"/>
    </source>
</evidence>
<keyword evidence="12" id="KW-1185">Reference proteome</keyword>
<dbReference type="PIRSF" id="PIRSF006603">
    <property type="entry name" value="DinF"/>
    <property type="match status" value="1"/>
</dbReference>
<dbReference type="NCBIfam" id="TIGR00797">
    <property type="entry name" value="matE"/>
    <property type="match status" value="1"/>
</dbReference>
<feature type="transmembrane region" description="Helical" evidence="10">
    <location>
        <begin position="357"/>
        <end position="375"/>
    </location>
</feature>
<evidence type="ECO:0000256" key="8">
    <source>
        <dbReference type="ARBA" id="ARBA00023136"/>
    </source>
</evidence>
<dbReference type="InterPro" id="IPR002528">
    <property type="entry name" value="MATE_fam"/>
</dbReference>
<sequence length="451" mass="48424">MNDQTGQISSTSRRVWQLAWPTIISNLLFTTVGFAHIKIVSGLGNSAVAAVTSGHRIFFLIQAVLMGLSIATTAMVARSWGAKRIAEAEIVTWTSIALGLLLGLVLSLPALLMPEAVASMFGLDEETTRKTASFIFWLGVFNLFSALNMLLATSLRATGDVITPLWFLLFSSMFNILFGYLLAHGVAGLPAMGVSGVALGGSFASAMVTCVFAAVWWRGKFTIKALKQWRIDLPTARQLVSIGAPSVLEQGFVQVAFLAFFAIVGQYGTSPYAAYGIGISIVSFSIVIGFGFGIAAATLVGQQLGAGNPELAMKAGWRGLRMAIVAMSIFSVLMAIYAKELASFMIDDEETVQLTVLFIYIIAIAQPIMAVDITLSGALRGAGDTRFPLLATVCGIIFGRLLPALAFFKLGLSVHWIFAVMLLDYIIKSSMLLRRYKSGKWLNLKFSGAPP</sequence>
<name>A0ABT3SQH4_9GAMM</name>
<dbReference type="InterPro" id="IPR048279">
    <property type="entry name" value="MdtK-like"/>
</dbReference>
<evidence type="ECO:0000256" key="2">
    <source>
        <dbReference type="ARBA" id="ARBA00022448"/>
    </source>
</evidence>
<accession>A0ABT3SQH4</accession>
<organism evidence="11 12">
    <name type="scientific">Candidatus Seongchinamella marina</name>
    <dbReference type="NCBI Taxonomy" id="2518990"/>
    <lineage>
        <taxon>Bacteria</taxon>
        <taxon>Pseudomonadati</taxon>
        <taxon>Pseudomonadota</taxon>
        <taxon>Gammaproteobacteria</taxon>
        <taxon>Cellvibrionales</taxon>
        <taxon>Halieaceae</taxon>
        <taxon>Seongchinamella</taxon>
    </lineage>
</organism>
<dbReference type="Proteomes" id="UP001143307">
    <property type="component" value="Unassembled WGS sequence"/>
</dbReference>